<organism evidence="2 3">
    <name type="scientific">Mycobacteroides franklinii</name>
    <dbReference type="NCBI Taxonomy" id="948102"/>
    <lineage>
        <taxon>Bacteria</taxon>
        <taxon>Bacillati</taxon>
        <taxon>Actinomycetota</taxon>
        <taxon>Actinomycetes</taxon>
        <taxon>Mycobacteriales</taxon>
        <taxon>Mycobacteriaceae</taxon>
        <taxon>Mycobacteroides</taxon>
    </lineage>
</organism>
<proteinExistence type="predicted"/>
<name>A0A1S1LF28_9MYCO</name>
<reference evidence="2 3" key="1">
    <citation type="submission" date="2016-10" db="EMBL/GenBank/DDBJ databases">
        <title>Evaluation of Human, Veterinary and Environmental Mycobacterium chelonae Isolates by Core Genome Phylogenomic Analysis, Targeted Gene Comparison, and Anti-microbial Susceptibility Patterns: A Tale of Mistaken Identities.</title>
        <authorList>
            <person name="Fogelson S.B."/>
            <person name="Camus A.C."/>
            <person name="Lorenz W."/>
            <person name="Vasireddy R."/>
            <person name="Vasireddy S."/>
            <person name="Smith T."/>
            <person name="Brown-Elliott B.A."/>
            <person name="Wallace R.J.Jr."/>
            <person name="Hasan N.A."/>
            <person name="Reischl U."/>
            <person name="Sanchez S."/>
        </authorList>
    </citation>
    <scope>NUCLEOTIDE SEQUENCE [LARGE SCALE GENOMIC DNA]</scope>
    <source>
        <strain evidence="2 3">1559</strain>
    </source>
</reference>
<dbReference type="EMBL" id="MLIK01000003">
    <property type="protein sequence ID" value="OHU31679.1"/>
    <property type="molecule type" value="Genomic_DNA"/>
</dbReference>
<dbReference type="Proteomes" id="UP000179616">
    <property type="component" value="Unassembled WGS sequence"/>
</dbReference>
<evidence type="ECO:0000313" key="2">
    <source>
        <dbReference type="EMBL" id="OHU31679.1"/>
    </source>
</evidence>
<accession>A0A1S1LF28</accession>
<protein>
    <recommendedName>
        <fullName evidence="4">DUF3558 domain-containing protein</fullName>
    </recommendedName>
</protein>
<evidence type="ECO:0008006" key="4">
    <source>
        <dbReference type="Google" id="ProtNLM"/>
    </source>
</evidence>
<gene>
    <name evidence="2" type="ORF">BKG76_00225</name>
</gene>
<dbReference type="GeneID" id="57165211"/>
<dbReference type="AlphaFoldDB" id="A0A1S1LF28"/>
<dbReference type="RefSeq" id="WP_070934896.1">
    <property type="nucleotide sequence ID" value="NZ_MLIK01000003.1"/>
</dbReference>
<evidence type="ECO:0000313" key="3">
    <source>
        <dbReference type="Proteomes" id="UP000179616"/>
    </source>
</evidence>
<comment type="caution">
    <text evidence="2">The sequence shown here is derived from an EMBL/GenBank/DDBJ whole genome shotgun (WGS) entry which is preliminary data.</text>
</comment>
<feature type="region of interest" description="Disordered" evidence="1">
    <location>
        <begin position="54"/>
        <end position="80"/>
    </location>
</feature>
<dbReference type="STRING" id="948102.BKG76_00225"/>
<evidence type="ECO:0000256" key="1">
    <source>
        <dbReference type="SAM" id="MobiDB-lite"/>
    </source>
</evidence>
<sequence>MRRALDYSANLRKIDPCTLVDLNAAARVGRIKYVGTDNNLRDCLIEFDVPKKSGSGEDNVPGLPQSMTVGTRAQDDGSGARLTPDDGMCHGWVATGQQRRFGAELLGYSLVMSGGFGSAGSPRSGCEELGPVVDASRSLISRPGERSVSRKLPQTKLARLDPCDALDVVTSGKQVEVISAESPYECDYRNAEDYSNESRFDISFWYSKLAQTPHPADLDPKYTKIRGVQSTVEERRYLCTVESYVGLDNPAVGRDDTSVLPQWVDLIKVTGRPEPGCKSVVLVATEAVRQYQEAS</sequence>